<feature type="domain" description="Tyrosine-protein phosphatase" evidence="9">
    <location>
        <begin position="33"/>
        <end position="303"/>
    </location>
</feature>
<dbReference type="GO" id="GO:0005737">
    <property type="term" value="C:cytoplasm"/>
    <property type="evidence" value="ECO:0007669"/>
    <property type="project" value="UniProtKB-SubCell"/>
</dbReference>
<feature type="compositionally biased region" description="Polar residues" evidence="8">
    <location>
        <begin position="591"/>
        <end position="604"/>
    </location>
</feature>
<evidence type="ECO:0000259" key="9">
    <source>
        <dbReference type="PROSITE" id="PS50055"/>
    </source>
</evidence>
<comment type="subcellular location">
    <subcellularLocation>
        <location evidence="1">Cytoplasm</location>
    </subcellularLocation>
</comment>
<evidence type="ECO:0000256" key="1">
    <source>
        <dbReference type="ARBA" id="ARBA00004496"/>
    </source>
</evidence>
<evidence type="ECO:0000256" key="5">
    <source>
        <dbReference type="ARBA" id="ARBA00022801"/>
    </source>
</evidence>
<accession>A0A8B8B4F6</accession>
<feature type="compositionally biased region" description="Basic and acidic residues" evidence="8">
    <location>
        <begin position="402"/>
        <end position="417"/>
    </location>
</feature>
<dbReference type="InterPro" id="IPR029021">
    <property type="entry name" value="Prot-tyrosine_phosphatase-like"/>
</dbReference>
<evidence type="ECO:0000256" key="2">
    <source>
        <dbReference type="ARBA" id="ARBA00013064"/>
    </source>
</evidence>
<dbReference type="RefSeq" id="XP_022297968.1">
    <property type="nucleotide sequence ID" value="XM_022442260.1"/>
</dbReference>
<dbReference type="PRINTS" id="PR00700">
    <property type="entry name" value="PRTYPHPHTASE"/>
</dbReference>
<dbReference type="PROSITE" id="PS50056">
    <property type="entry name" value="TYR_PHOSPHATASE_2"/>
    <property type="match status" value="1"/>
</dbReference>
<feature type="compositionally biased region" description="Polar residues" evidence="8">
    <location>
        <begin position="490"/>
        <end position="547"/>
    </location>
</feature>
<protein>
    <recommendedName>
        <fullName evidence="2">protein-tyrosine-phosphatase</fullName>
        <ecNumber evidence="2">3.1.3.48</ecNumber>
    </recommendedName>
</protein>
<feature type="region of interest" description="Disordered" evidence="8">
    <location>
        <begin position="456"/>
        <end position="709"/>
    </location>
</feature>
<evidence type="ECO:0000256" key="8">
    <source>
        <dbReference type="SAM" id="MobiDB-lite"/>
    </source>
</evidence>
<feature type="compositionally biased region" description="Polar residues" evidence="8">
    <location>
        <begin position="659"/>
        <end position="669"/>
    </location>
</feature>
<dbReference type="InterPro" id="IPR047170">
    <property type="entry name" value="PTN12/18/22"/>
</dbReference>
<dbReference type="PANTHER" id="PTHR45983">
    <property type="entry name" value="TYROSINE PHOSPHATSE N18, PUTATIVE-RELATED"/>
    <property type="match status" value="1"/>
</dbReference>
<evidence type="ECO:0000259" key="10">
    <source>
        <dbReference type="PROSITE" id="PS50056"/>
    </source>
</evidence>
<dbReference type="InterPro" id="IPR000387">
    <property type="entry name" value="Tyr_Pase_dom"/>
</dbReference>
<dbReference type="OrthoDB" id="10253954at2759"/>
<evidence type="ECO:0000256" key="7">
    <source>
        <dbReference type="ARBA" id="ARBA00034734"/>
    </source>
</evidence>
<dbReference type="GO" id="GO:0004726">
    <property type="term" value="F:non-membrane spanning protein tyrosine phosphatase activity"/>
    <property type="evidence" value="ECO:0007669"/>
    <property type="project" value="InterPro"/>
</dbReference>
<keyword evidence="4" id="KW-0597">Phosphoprotein</keyword>
<feature type="compositionally biased region" description="Polar residues" evidence="8">
    <location>
        <begin position="617"/>
        <end position="635"/>
    </location>
</feature>
<dbReference type="SMART" id="SM00404">
    <property type="entry name" value="PTPc_motif"/>
    <property type="match status" value="1"/>
</dbReference>
<dbReference type="InterPro" id="IPR003595">
    <property type="entry name" value="Tyr_Pase_cat"/>
</dbReference>
<dbReference type="Proteomes" id="UP000694844">
    <property type="component" value="Chromosome 8"/>
</dbReference>
<dbReference type="PANTHER" id="PTHR45983:SF2">
    <property type="entry name" value="PROTEIN-TYROSINE-PHOSPHATASE"/>
    <property type="match status" value="1"/>
</dbReference>
<dbReference type="GO" id="GO:0005634">
    <property type="term" value="C:nucleus"/>
    <property type="evidence" value="ECO:0007669"/>
    <property type="project" value="TreeGrafter"/>
</dbReference>
<dbReference type="Gene3D" id="3.90.190.10">
    <property type="entry name" value="Protein tyrosine phosphatase superfamily"/>
    <property type="match status" value="1"/>
</dbReference>
<dbReference type="SMART" id="SM00194">
    <property type="entry name" value="PTPc"/>
    <property type="match status" value="1"/>
</dbReference>
<dbReference type="FunFam" id="3.90.190.10:FF:000045">
    <property type="entry name" value="Tyrosine-protein phosphatase non-receptor type 12"/>
    <property type="match status" value="1"/>
</dbReference>
<keyword evidence="6" id="KW-0904">Protein phosphatase</keyword>
<organism evidence="11 12">
    <name type="scientific">Crassostrea virginica</name>
    <name type="common">Eastern oyster</name>
    <dbReference type="NCBI Taxonomy" id="6565"/>
    <lineage>
        <taxon>Eukaryota</taxon>
        <taxon>Metazoa</taxon>
        <taxon>Spiralia</taxon>
        <taxon>Lophotrochozoa</taxon>
        <taxon>Mollusca</taxon>
        <taxon>Bivalvia</taxon>
        <taxon>Autobranchia</taxon>
        <taxon>Pteriomorphia</taxon>
        <taxon>Ostreida</taxon>
        <taxon>Ostreoidea</taxon>
        <taxon>Ostreidae</taxon>
        <taxon>Crassostrea</taxon>
    </lineage>
</organism>
<feature type="region of interest" description="Disordered" evidence="8">
    <location>
        <begin position="402"/>
        <end position="443"/>
    </location>
</feature>
<keyword evidence="3" id="KW-0963">Cytoplasm</keyword>
<dbReference type="Pfam" id="PF00102">
    <property type="entry name" value="Y_phosphatase"/>
    <property type="match status" value="1"/>
</dbReference>
<evidence type="ECO:0000313" key="12">
    <source>
        <dbReference type="RefSeq" id="XP_022297968.1"/>
    </source>
</evidence>
<feature type="domain" description="Tyrosine specific protein phosphatases" evidence="10">
    <location>
        <begin position="218"/>
        <end position="294"/>
    </location>
</feature>
<dbReference type="GeneID" id="111107204"/>
<keyword evidence="11" id="KW-1185">Reference proteome</keyword>
<feature type="compositionally biased region" description="Basic and acidic residues" evidence="8">
    <location>
        <begin position="464"/>
        <end position="481"/>
    </location>
</feature>
<gene>
    <name evidence="12" type="primary">LOC111107204</name>
</gene>
<dbReference type="SUPFAM" id="SSF52799">
    <property type="entry name" value="(Phosphotyrosine protein) phosphatases II"/>
    <property type="match status" value="1"/>
</dbReference>
<name>A0A8B8B4F6_CRAVI</name>
<evidence type="ECO:0000256" key="4">
    <source>
        <dbReference type="ARBA" id="ARBA00022553"/>
    </source>
</evidence>
<dbReference type="InterPro" id="IPR016130">
    <property type="entry name" value="Tyr_Pase_AS"/>
</dbReference>
<comment type="similarity">
    <text evidence="7">Belongs to the protein-tyrosine phosphatase family. Non-receptor class 4 subfamily.</text>
</comment>
<reference evidence="12" key="1">
    <citation type="submission" date="2025-08" db="UniProtKB">
        <authorList>
            <consortium name="RefSeq"/>
        </authorList>
    </citation>
    <scope>IDENTIFICATION</scope>
    <source>
        <tissue evidence="12">Whole sample</tissue>
    </source>
</reference>
<dbReference type="PROSITE" id="PS50055">
    <property type="entry name" value="TYR_PHOSPHATASE_PTP"/>
    <property type="match status" value="1"/>
</dbReference>
<dbReference type="EC" id="3.1.3.48" evidence="2"/>
<evidence type="ECO:0000256" key="6">
    <source>
        <dbReference type="ARBA" id="ARBA00022912"/>
    </source>
</evidence>
<evidence type="ECO:0000313" key="11">
    <source>
        <dbReference type="Proteomes" id="UP000694844"/>
    </source>
</evidence>
<proteinExistence type="inferred from homology"/>
<dbReference type="KEGG" id="cvn:111107204"/>
<sequence length="883" mass="98925">MDEPAKKLREALEKFIKHVDDLIEKDDPGGNGFHGEYRELREIATHHKENDSFPADWGKQPYNVKKNRYRDIVPFDDSRVVLNEIEGEEGSDYINASYIQNVHKNDGYIASQGPLPTTVDDFWRMVWELDVRVILMACKEVEIGKKKCARYWPASTDEDEQYGTVHVHLQEENWFADDCVERTLEVKRDGENDRRIVTQFQYTGWPDHGIPDDIDVILTMIAKMREIRAHDKSFAPVVVHCSAGCGRTGTICAVDYSWDVLKCGKLDCDFNLYEIVKYMREQRQSMIQTPDQYEMAHRCVRELFQQHIEALDGNIYANFEPQKDDEYYNVDLDGHTDPNREVDPYETVGVNDSTFKLREEPRKPSVSAMVSILERDALQTIDMYSTPQAFEDTLEALKKVTEAAPRRGSKNRPELQKKPAFIPESNSAGGKPTGYENICDDGKYENMNKTDQLVFQTKQSPQLPKKEKPALPAKKPEDPHKTSGPIFENSGKSGPQFNSPPEKSGPVFSSSLTSKSGPQFDMSSISNFSNTVPNSKSGPQFETSAKSKSGPLFQESTTSQGGPQFSSNSEPSKLEVNYRSVNRDSAPKNKTVITVSSNPRISYVNNNFDDGKKGNNSTNPSRSSNGLPPMATSTDVYEKAKPFPDTTPARSSEGPAVYSQVQKNDQFSRSVGPAQSPGDGVYESITGDDYNRSQIKRSSDSRLGSSVRSAGNTGIYAEVDDLNAPPVPSRGYQGDPAPSSHTIHGMTTLERKSVCEYVEIDDDYFTTTKKPMISKSNLMSDQVSNMLCFQMLFSFVAFITLFIHSLEHRLAGLLKGTTAFANLKHNIKDKLNIGNNNEGIATNSSVTWYVGSDTSHIPGFNTRLNKKPGGPKDKPTFWKKILK</sequence>
<keyword evidence="5" id="KW-0378">Hydrolase</keyword>
<dbReference type="InterPro" id="IPR000242">
    <property type="entry name" value="PTP_cat"/>
</dbReference>
<evidence type="ECO:0000256" key="3">
    <source>
        <dbReference type="ARBA" id="ARBA00022490"/>
    </source>
</evidence>
<dbReference type="AlphaFoldDB" id="A0A8B8B4F6"/>
<feature type="compositionally biased region" description="Polar residues" evidence="8">
    <location>
        <begin position="554"/>
        <end position="571"/>
    </location>
</feature>
<dbReference type="PROSITE" id="PS00383">
    <property type="entry name" value="TYR_PHOSPHATASE_1"/>
    <property type="match status" value="1"/>
</dbReference>